<organism evidence="2 3">
    <name type="scientific">Saguinus oedipus</name>
    <name type="common">Cotton-top tamarin</name>
    <name type="synonym">Oedipomidas oedipus</name>
    <dbReference type="NCBI Taxonomy" id="9490"/>
    <lineage>
        <taxon>Eukaryota</taxon>
        <taxon>Metazoa</taxon>
        <taxon>Chordata</taxon>
        <taxon>Craniata</taxon>
        <taxon>Vertebrata</taxon>
        <taxon>Euteleostomi</taxon>
        <taxon>Mammalia</taxon>
        <taxon>Eutheria</taxon>
        <taxon>Euarchontoglires</taxon>
        <taxon>Primates</taxon>
        <taxon>Haplorrhini</taxon>
        <taxon>Platyrrhini</taxon>
        <taxon>Cebidae</taxon>
        <taxon>Callitrichinae</taxon>
        <taxon>Saguinus</taxon>
    </lineage>
</organism>
<reference evidence="2 3" key="1">
    <citation type="submission" date="2023-05" db="EMBL/GenBank/DDBJ databases">
        <title>B98-5 Cell Line De Novo Hybrid Assembly: An Optical Mapping Approach.</title>
        <authorList>
            <person name="Kananen K."/>
            <person name="Auerbach J.A."/>
            <person name="Kautto E."/>
            <person name="Blachly J.S."/>
        </authorList>
    </citation>
    <scope>NUCLEOTIDE SEQUENCE [LARGE SCALE GENOMIC DNA]</scope>
    <source>
        <strain evidence="2">B95-8</strain>
        <tissue evidence="2">Cell line</tissue>
    </source>
</reference>
<keyword evidence="3" id="KW-1185">Reference proteome</keyword>
<comment type="caution">
    <text evidence="2">The sequence shown here is derived from an EMBL/GenBank/DDBJ whole genome shotgun (WGS) entry which is preliminary data.</text>
</comment>
<evidence type="ECO:0000313" key="2">
    <source>
        <dbReference type="EMBL" id="KAK2088069.1"/>
    </source>
</evidence>
<sequence>MCKINPASQLSTDESSEAVKLQTLQRSVRSHASEGRFGKGESGRKILTSAINMPLEPFGEEQMCSLA</sequence>
<gene>
    <name evidence="2" type="ORF">P7K49_033976</name>
</gene>
<feature type="non-terminal residue" evidence="2">
    <location>
        <position position="67"/>
    </location>
</feature>
<feature type="region of interest" description="Disordered" evidence="1">
    <location>
        <begin position="23"/>
        <end position="43"/>
    </location>
</feature>
<proteinExistence type="predicted"/>
<dbReference type="Proteomes" id="UP001266305">
    <property type="component" value="Unassembled WGS sequence"/>
</dbReference>
<evidence type="ECO:0000256" key="1">
    <source>
        <dbReference type="SAM" id="MobiDB-lite"/>
    </source>
</evidence>
<dbReference type="EMBL" id="JASSZA010000019">
    <property type="protein sequence ID" value="KAK2088069.1"/>
    <property type="molecule type" value="Genomic_DNA"/>
</dbReference>
<name>A0ABQ9TTF3_SAGOE</name>
<feature type="compositionally biased region" description="Basic and acidic residues" evidence="1">
    <location>
        <begin position="31"/>
        <end position="43"/>
    </location>
</feature>
<protein>
    <submittedName>
        <fullName evidence="2">Uncharacterized protein</fullName>
    </submittedName>
</protein>
<accession>A0ABQ9TTF3</accession>
<evidence type="ECO:0000313" key="3">
    <source>
        <dbReference type="Proteomes" id="UP001266305"/>
    </source>
</evidence>